<dbReference type="Proteomes" id="UP001285441">
    <property type="component" value="Unassembled WGS sequence"/>
</dbReference>
<protein>
    <submittedName>
        <fullName evidence="8">Hemolysin-III related-domain-containing protein</fullName>
    </submittedName>
</protein>
<dbReference type="InterPro" id="IPR004254">
    <property type="entry name" value="AdipoR/HlyIII-related"/>
</dbReference>
<dbReference type="GO" id="GO:0038023">
    <property type="term" value="F:signaling receptor activity"/>
    <property type="evidence" value="ECO:0007669"/>
    <property type="project" value="TreeGrafter"/>
</dbReference>
<keyword evidence="9" id="KW-1185">Reference proteome</keyword>
<reference evidence="8" key="1">
    <citation type="journal article" date="2023" name="Mol. Phylogenet. Evol.">
        <title>Genome-scale phylogeny and comparative genomics of the fungal order Sordariales.</title>
        <authorList>
            <person name="Hensen N."/>
            <person name="Bonometti L."/>
            <person name="Westerberg I."/>
            <person name="Brannstrom I.O."/>
            <person name="Guillou S."/>
            <person name="Cros-Aarteil S."/>
            <person name="Calhoun S."/>
            <person name="Haridas S."/>
            <person name="Kuo A."/>
            <person name="Mondo S."/>
            <person name="Pangilinan J."/>
            <person name="Riley R."/>
            <person name="LaButti K."/>
            <person name="Andreopoulos B."/>
            <person name="Lipzen A."/>
            <person name="Chen C."/>
            <person name="Yan M."/>
            <person name="Daum C."/>
            <person name="Ng V."/>
            <person name="Clum A."/>
            <person name="Steindorff A."/>
            <person name="Ohm R.A."/>
            <person name="Martin F."/>
            <person name="Silar P."/>
            <person name="Natvig D.O."/>
            <person name="Lalanne C."/>
            <person name="Gautier V."/>
            <person name="Ament-Velasquez S.L."/>
            <person name="Kruys A."/>
            <person name="Hutchinson M.I."/>
            <person name="Powell A.J."/>
            <person name="Barry K."/>
            <person name="Miller A.N."/>
            <person name="Grigoriev I.V."/>
            <person name="Debuchy R."/>
            <person name="Gladieux P."/>
            <person name="Hiltunen Thoren M."/>
            <person name="Johannesson H."/>
        </authorList>
    </citation>
    <scope>NUCLEOTIDE SEQUENCE</scope>
    <source>
        <strain evidence="8">CBS 232.78</strain>
    </source>
</reference>
<feature type="transmembrane region" description="Helical" evidence="7">
    <location>
        <begin position="88"/>
        <end position="107"/>
    </location>
</feature>
<proteinExistence type="inferred from homology"/>
<comment type="similarity">
    <text evidence="2">Belongs to the ADIPOR family.</text>
</comment>
<gene>
    <name evidence="8" type="ORF">B0H63DRAFT_501444</name>
</gene>
<comment type="subcellular location">
    <subcellularLocation>
        <location evidence="1">Membrane</location>
        <topology evidence="1">Multi-pass membrane protein</topology>
    </subcellularLocation>
</comment>
<dbReference type="Pfam" id="PF03006">
    <property type="entry name" value="HlyIII"/>
    <property type="match status" value="1"/>
</dbReference>
<evidence type="ECO:0000256" key="1">
    <source>
        <dbReference type="ARBA" id="ARBA00004141"/>
    </source>
</evidence>
<name>A0AAE0TZT9_9PEZI</name>
<dbReference type="PANTHER" id="PTHR20855">
    <property type="entry name" value="ADIPOR/PROGESTIN RECEPTOR-RELATED"/>
    <property type="match status" value="1"/>
</dbReference>
<reference evidence="8" key="2">
    <citation type="submission" date="2023-06" db="EMBL/GenBank/DDBJ databases">
        <authorList>
            <consortium name="Lawrence Berkeley National Laboratory"/>
            <person name="Haridas S."/>
            <person name="Hensen N."/>
            <person name="Bonometti L."/>
            <person name="Westerberg I."/>
            <person name="Brannstrom I.O."/>
            <person name="Guillou S."/>
            <person name="Cros-Aarteil S."/>
            <person name="Calhoun S."/>
            <person name="Kuo A."/>
            <person name="Mondo S."/>
            <person name="Pangilinan J."/>
            <person name="Riley R."/>
            <person name="LaButti K."/>
            <person name="Andreopoulos B."/>
            <person name="Lipzen A."/>
            <person name="Chen C."/>
            <person name="Yanf M."/>
            <person name="Daum C."/>
            <person name="Ng V."/>
            <person name="Clum A."/>
            <person name="Steindorff A."/>
            <person name="Ohm R."/>
            <person name="Martin F."/>
            <person name="Silar P."/>
            <person name="Natvig D."/>
            <person name="Lalanne C."/>
            <person name="Gautier V."/>
            <person name="Ament-velasquez S.L."/>
            <person name="Kruys A."/>
            <person name="Hutchinson M.I."/>
            <person name="Powell A.J."/>
            <person name="Barry K."/>
            <person name="Miller A.N."/>
            <person name="Grigoriev I.V."/>
            <person name="Debuchy R."/>
            <person name="Gladieux P."/>
            <person name="Thoren M.H."/>
            <person name="Johannesson H."/>
        </authorList>
    </citation>
    <scope>NUCLEOTIDE SEQUENCE</scope>
    <source>
        <strain evidence="8">CBS 232.78</strain>
    </source>
</reference>
<feature type="binding site" evidence="6">
    <location>
        <position position="108"/>
    </location>
    <ligand>
        <name>Zn(2+)</name>
        <dbReference type="ChEBI" id="CHEBI:29105"/>
    </ligand>
</feature>
<organism evidence="8 9">
    <name type="scientific">Podospora didyma</name>
    <dbReference type="NCBI Taxonomy" id="330526"/>
    <lineage>
        <taxon>Eukaryota</taxon>
        <taxon>Fungi</taxon>
        <taxon>Dikarya</taxon>
        <taxon>Ascomycota</taxon>
        <taxon>Pezizomycotina</taxon>
        <taxon>Sordariomycetes</taxon>
        <taxon>Sordariomycetidae</taxon>
        <taxon>Sordariales</taxon>
        <taxon>Podosporaceae</taxon>
        <taxon>Podospora</taxon>
    </lineage>
</organism>
<dbReference type="AlphaFoldDB" id="A0AAE0TZT9"/>
<keyword evidence="5 7" id="KW-0472">Membrane</keyword>
<accession>A0AAE0TZT9</accession>
<dbReference type="PANTHER" id="PTHR20855:SF52">
    <property type="entry name" value="ADIPONECTIN RECEPTOR PROTEIN"/>
    <property type="match status" value="1"/>
</dbReference>
<feature type="transmembrane region" description="Helical" evidence="7">
    <location>
        <begin position="127"/>
        <end position="153"/>
    </location>
</feature>
<evidence type="ECO:0000256" key="2">
    <source>
        <dbReference type="ARBA" id="ARBA00007018"/>
    </source>
</evidence>
<evidence type="ECO:0000256" key="7">
    <source>
        <dbReference type="SAM" id="Phobius"/>
    </source>
</evidence>
<evidence type="ECO:0000256" key="3">
    <source>
        <dbReference type="ARBA" id="ARBA00022692"/>
    </source>
</evidence>
<evidence type="ECO:0000313" key="8">
    <source>
        <dbReference type="EMBL" id="KAK3385597.1"/>
    </source>
</evidence>
<feature type="transmembrane region" description="Helical" evidence="7">
    <location>
        <begin position="165"/>
        <end position="188"/>
    </location>
</feature>
<keyword evidence="6" id="KW-0479">Metal-binding</keyword>
<evidence type="ECO:0000256" key="5">
    <source>
        <dbReference type="ARBA" id="ARBA00023136"/>
    </source>
</evidence>
<dbReference type="GO" id="GO:0016020">
    <property type="term" value="C:membrane"/>
    <property type="evidence" value="ECO:0007669"/>
    <property type="project" value="UniProtKB-SubCell"/>
</dbReference>
<dbReference type="EMBL" id="JAULSW010000004">
    <property type="protein sequence ID" value="KAK3385597.1"/>
    <property type="molecule type" value="Genomic_DNA"/>
</dbReference>
<evidence type="ECO:0000313" key="9">
    <source>
        <dbReference type="Proteomes" id="UP001285441"/>
    </source>
</evidence>
<keyword evidence="6" id="KW-0862">Zinc</keyword>
<keyword evidence="3 7" id="KW-0812">Transmembrane</keyword>
<comment type="caution">
    <text evidence="8">The sequence shown here is derived from an EMBL/GenBank/DDBJ whole genome shotgun (WGS) entry which is preliminary data.</text>
</comment>
<evidence type="ECO:0000256" key="4">
    <source>
        <dbReference type="ARBA" id="ARBA00022989"/>
    </source>
</evidence>
<sequence>MIMAPVRRAATVLSRHSNADESAGEASGGSLPWASGPLIHTRYRPIRDSVPHYLLSLGYLHNETINIFSHLIPATMALFAKTGWRDQLIVVFYLLTSSVCFSTSALYHTFLCHSEQYRDFLVLMDYAVILLQIVGSFVSGIIILSSLLSFVVLNPKLQSKRWRSVRVCSFVATCFSAFAPIIHAAAIFPFNQLNQQAGLRYYYIEGALVLTGTLHYISHFPESCRPGAFDIWGFAPAVSYLCCSVRRCSLIWNHSRFKWNYENPRRSSHAS</sequence>
<evidence type="ECO:0000256" key="6">
    <source>
        <dbReference type="PIRSR" id="PIRSR604254-1"/>
    </source>
</evidence>
<dbReference type="GO" id="GO:0046872">
    <property type="term" value="F:metal ion binding"/>
    <property type="evidence" value="ECO:0007669"/>
    <property type="project" value="UniProtKB-KW"/>
</dbReference>
<dbReference type="GO" id="GO:0006882">
    <property type="term" value="P:intracellular zinc ion homeostasis"/>
    <property type="evidence" value="ECO:0007669"/>
    <property type="project" value="TreeGrafter"/>
</dbReference>
<keyword evidence="4 7" id="KW-1133">Transmembrane helix</keyword>